<dbReference type="SUPFAM" id="SSF55729">
    <property type="entry name" value="Acyl-CoA N-acyltransferases (Nat)"/>
    <property type="match status" value="1"/>
</dbReference>
<dbReference type="Pfam" id="PF00583">
    <property type="entry name" value="Acetyltransf_1"/>
    <property type="match status" value="1"/>
</dbReference>
<proteinExistence type="predicted"/>
<accession>A0ABT3X9H0</accession>
<evidence type="ECO:0000313" key="4">
    <source>
        <dbReference type="EMBL" id="MCX7572260.1"/>
    </source>
</evidence>
<dbReference type="InterPro" id="IPR016181">
    <property type="entry name" value="Acyl_CoA_acyltransferase"/>
</dbReference>
<dbReference type="EMBL" id="JAPMLT010000017">
    <property type="protein sequence ID" value="MCX7572260.1"/>
    <property type="molecule type" value="Genomic_DNA"/>
</dbReference>
<evidence type="ECO:0000256" key="1">
    <source>
        <dbReference type="ARBA" id="ARBA00022679"/>
    </source>
</evidence>
<dbReference type="InterPro" id="IPR000182">
    <property type="entry name" value="GNAT_dom"/>
</dbReference>
<gene>
    <name evidence="4" type="ORF">OS242_20330</name>
</gene>
<dbReference type="RefSeq" id="WP_267153510.1">
    <property type="nucleotide sequence ID" value="NZ_JAPMLT010000017.1"/>
</dbReference>
<comment type="caution">
    <text evidence="4">The sequence shown here is derived from an EMBL/GenBank/DDBJ whole genome shotgun (WGS) entry which is preliminary data.</text>
</comment>
<dbReference type="CDD" id="cd04301">
    <property type="entry name" value="NAT_SF"/>
    <property type="match status" value="1"/>
</dbReference>
<dbReference type="Gene3D" id="3.40.630.30">
    <property type="match status" value="1"/>
</dbReference>
<organism evidence="4 5">
    <name type="scientific">Tumebacillus lacus</name>
    <dbReference type="NCBI Taxonomy" id="2995335"/>
    <lineage>
        <taxon>Bacteria</taxon>
        <taxon>Bacillati</taxon>
        <taxon>Bacillota</taxon>
        <taxon>Bacilli</taxon>
        <taxon>Bacillales</taxon>
        <taxon>Alicyclobacillaceae</taxon>
        <taxon>Tumebacillus</taxon>
    </lineage>
</organism>
<sequence length="167" mass="18588">MTTPLIRPALETDLPFILDIYNEAIARTVATFDTEPRTMERQQQWWAAHQSPRHPVLVAEVDGAVVGWASLSRWSDKAAYDGTAEISFYVYESQRGKGLGKLLLHAILKAGQKGGLHTVLALITAGNEVSLALHERLGFVHVGKMQEVGIKFDQLLDVHLLQKIYSK</sequence>
<protein>
    <submittedName>
        <fullName evidence="4">GNAT family N-acetyltransferase</fullName>
    </submittedName>
</protein>
<evidence type="ECO:0000313" key="5">
    <source>
        <dbReference type="Proteomes" id="UP001208017"/>
    </source>
</evidence>
<keyword evidence="2" id="KW-0012">Acyltransferase</keyword>
<keyword evidence="5" id="KW-1185">Reference proteome</keyword>
<dbReference type="Proteomes" id="UP001208017">
    <property type="component" value="Unassembled WGS sequence"/>
</dbReference>
<evidence type="ECO:0000259" key="3">
    <source>
        <dbReference type="PROSITE" id="PS51186"/>
    </source>
</evidence>
<keyword evidence="1" id="KW-0808">Transferase</keyword>
<feature type="domain" description="N-acetyltransferase" evidence="3">
    <location>
        <begin position="4"/>
        <end position="162"/>
    </location>
</feature>
<dbReference type="PANTHER" id="PTHR43072:SF23">
    <property type="entry name" value="UPF0039 PROTEIN C11D3.02C"/>
    <property type="match status" value="1"/>
</dbReference>
<dbReference type="PANTHER" id="PTHR43072">
    <property type="entry name" value="N-ACETYLTRANSFERASE"/>
    <property type="match status" value="1"/>
</dbReference>
<reference evidence="4 5" key="1">
    <citation type="submission" date="2022-11" db="EMBL/GenBank/DDBJ databases">
        <title>Study of microbial diversity in lake waters.</title>
        <authorList>
            <person name="Zhang J."/>
        </authorList>
    </citation>
    <scope>NUCLEOTIDE SEQUENCE [LARGE SCALE GENOMIC DNA]</scope>
    <source>
        <strain evidence="4 5">DT12</strain>
    </source>
</reference>
<name>A0ABT3X9H0_9BACL</name>
<evidence type="ECO:0000256" key="2">
    <source>
        <dbReference type="ARBA" id="ARBA00023315"/>
    </source>
</evidence>
<dbReference type="PROSITE" id="PS51186">
    <property type="entry name" value="GNAT"/>
    <property type="match status" value="1"/>
</dbReference>